<keyword evidence="1" id="KW-0805">Transcription regulation</keyword>
<keyword evidence="7" id="KW-1185">Reference proteome</keyword>
<dbReference type="RefSeq" id="WP_307064502.1">
    <property type="nucleotide sequence ID" value="NZ_JAUSUH010000024.1"/>
</dbReference>
<evidence type="ECO:0000256" key="2">
    <source>
        <dbReference type="ARBA" id="ARBA00023125"/>
    </source>
</evidence>
<evidence type="ECO:0000313" key="6">
    <source>
        <dbReference type="EMBL" id="MDQ0350187.1"/>
    </source>
</evidence>
<feature type="region of interest" description="Disordered" evidence="4">
    <location>
        <begin position="79"/>
        <end position="102"/>
    </location>
</feature>
<gene>
    <name evidence="6" type="ORF">J2S76_004644</name>
</gene>
<evidence type="ECO:0000256" key="4">
    <source>
        <dbReference type="SAM" id="MobiDB-lite"/>
    </source>
</evidence>
<feature type="compositionally biased region" description="Basic residues" evidence="4">
    <location>
        <begin position="91"/>
        <end position="102"/>
    </location>
</feature>
<dbReference type="InterPro" id="IPR001387">
    <property type="entry name" value="Cro/C1-type_HTH"/>
</dbReference>
<dbReference type="PANTHER" id="PTHR46797">
    <property type="entry name" value="HTH-TYPE TRANSCRIPTIONAL REGULATOR"/>
    <property type="match status" value="1"/>
</dbReference>
<name>A0ABU0DP39_9HYPH</name>
<dbReference type="PROSITE" id="PS50943">
    <property type="entry name" value="HTH_CROC1"/>
    <property type="match status" value="1"/>
</dbReference>
<dbReference type="SUPFAM" id="SSF47413">
    <property type="entry name" value="lambda repressor-like DNA-binding domains"/>
    <property type="match status" value="1"/>
</dbReference>
<dbReference type="Pfam" id="PF01381">
    <property type="entry name" value="HTH_3"/>
    <property type="match status" value="1"/>
</dbReference>
<keyword evidence="3" id="KW-0804">Transcription</keyword>
<dbReference type="InterPro" id="IPR050807">
    <property type="entry name" value="TransReg_Diox_bact_type"/>
</dbReference>
<dbReference type="Gene3D" id="1.10.260.40">
    <property type="entry name" value="lambda repressor-like DNA-binding domains"/>
    <property type="match status" value="1"/>
</dbReference>
<evidence type="ECO:0000313" key="7">
    <source>
        <dbReference type="Proteomes" id="UP001238467"/>
    </source>
</evidence>
<accession>A0ABU0DP39</accession>
<protein>
    <submittedName>
        <fullName evidence="6">Transcriptional regulator with XRE-family HTH domain</fullName>
    </submittedName>
</protein>
<dbReference type="InterPro" id="IPR010982">
    <property type="entry name" value="Lambda_DNA-bd_dom_sf"/>
</dbReference>
<dbReference type="SMART" id="SM00530">
    <property type="entry name" value="HTH_XRE"/>
    <property type="match status" value="1"/>
</dbReference>
<dbReference type="CDD" id="cd00093">
    <property type="entry name" value="HTH_XRE"/>
    <property type="match status" value="1"/>
</dbReference>
<proteinExistence type="predicted"/>
<evidence type="ECO:0000259" key="5">
    <source>
        <dbReference type="PROSITE" id="PS50943"/>
    </source>
</evidence>
<dbReference type="Proteomes" id="UP001238467">
    <property type="component" value="Unassembled WGS sequence"/>
</dbReference>
<feature type="domain" description="HTH cro/C1-type" evidence="5">
    <location>
        <begin position="23"/>
        <end position="77"/>
    </location>
</feature>
<evidence type="ECO:0000256" key="3">
    <source>
        <dbReference type="ARBA" id="ARBA00023163"/>
    </source>
</evidence>
<dbReference type="EMBL" id="JAUSUH010000024">
    <property type="protein sequence ID" value="MDQ0350187.1"/>
    <property type="molecule type" value="Genomic_DNA"/>
</dbReference>
<reference evidence="6 7" key="1">
    <citation type="submission" date="2023-07" db="EMBL/GenBank/DDBJ databases">
        <title>Genomic Encyclopedia of Type Strains, Phase IV (KMG-IV): sequencing the most valuable type-strain genomes for metagenomic binning, comparative biology and taxonomic classification.</title>
        <authorList>
            <person name="Goeker M."/>
        </authorList>
    </citation>
    <scope>NUCLEOTIDE SEQUENCE [LARGE SCALE GENOMIC DNA]</scope>
    <source>
        <strain evidence="6 7">DSM 1277</strain>
    </source>
</reference>
<organism evidence="6 7">
    <name type="scientific">Ancylobacter vacuolatus</name>
    <dbReference type="NCBI Taxonomy" id="223389"/>
    <lineage>
        <taxon>Bacteria</taxon>
        <taxon>Pseudomonadati</taxon>
        <taxon>Pseudomonadota</taxon>
        <taxon>Alphaproteobacteria</taxon>
        <taxon>Hyphomicrobiales</taxon>
        <taxon>Xanthobacteraceae</taxon>
        <taxon>Ancylobacter</taxon>
    </lineage>
</organism>
<comment type="caution">
    <text evidence="6">The sequence shown here is derived from an EMBL/GenBank/DDBJ whole genome shotgun (WGS) entry which is preliminary data.</text>
</comment>
<keyword evidence="2" id="KW-0238">DNA-binding</keyword>
<dbReference type="PANTHER" id="PTHR46797:SF23">
    <property type="entry name" value="HTH-TYPE TRANSCRIPTIONAL REGULATOR SUTR"/>
    <property type="match status" value="1"/>
</dbReference>
<evidence type="ECO:0000256" key="1">
    <source>
        <dbReference type="ARBA" id="ARBA00023015"/>
    </source>
</evidence>
<sequence length="102" mass="11098">MVIDTANWSLAAMDGRKRVAWNLRRIRVERGLSQERLAIDAGVDPSYVSQIETETYNPTVGVLDKLSAAMGVDVGELLLLPPDGTPPPPLRRGRKSSRSSPG</sequence>